<accession>A0A6N4WG88</accession>
<keyword evidence="3" id="KW-1185">Reference proteome</keyword>
<name>A0A6N4WG88_9MYCO</name>
<feature type="transmembrane region" description="Helical" evidence="1">
    <location>
        <begin position="60"/>
        <end position="85"/>
    </location>
</feature>
<keyword evidence="1" id="KW-0812">Transmembrane</keyword>
<dbReference type="KEGG" id="many:MANY_45440"/>
<organism evidence="2 3">
    <name type="scientific">Mycolicibacterium anyangense</name>
    <dbReference type="NCBI Taxonomy" id="1431246"/>
    <lineage>
        <taxon>Bacteria</taxon>
        <taxon>Bacillati</taxon>
        <taxon>Actinomycetota</taxon>
        <taxon>Actinomycetes</taxon>
        <taxon>Mycobacteriales</taxon>
        <taxon>Mycobacteriaceae</taxon>
        <taxon>Mycolicibacterium</taxon>
    </lineage>
</organism>
<dbReference type="Pfam" id="PF09490">
    <property type="entry name" value="CbtA"/>
    <property type="match status" value="1"/>
</dbReference>
<feature type="transmembrane region" description="Helical" evidence="1">
    <location>
        <begin position="136"/>
        <end position="156"/>
    </location>
</feature>
<dbReference type="InterPro" id="IPR012666">
    <property type="entry name" value="CbtA_put"/>
</dbReference>
<reference evidence="2 3" key="1">
    <citation type="journal article" date="2019" name="Emerg. Microbes Infect.">
        <title>Comprehensive subspecies identification of 175 nontuberculous mycobacteria species based on 7547 genomic profiles.</title>
        <authorList>
            <person name="Matsumoto Y."/>
            <person name="Kinjo T."/>
            <person name="Motooka D."/>
            <person name="Nabeya D."/>
            <person name="Jung N."/>
            <person name="Uechi K."/>
            <person name="Horii T."/>
            <person name="Iida T."/>
            <person name="Fujita J."/>
            <person name="Nakamura S."/>
        </authorList>
    </citation>
    <scope>NUCLEOTIDE SEQUENCE [LARGE SCALE GENOMIC DNA]</scope>
    <source>
        <strain evidence="2 3">JCM 30275</strain>
    </source>
</reference>
<evidence type="ECO:0000313" key="2">
    <source>
        <dbReference type="EMBL" id="BBZ79207.1"/>
    </source>
</evidence>
<dbReference type="Proteomes" id="UP000467249">
    <property type="component" value="Chromosome"/>
</dbReference>
<dbReference type="AlphaFoldDB" id="A0A6N4WG88"/>
<keyword evidence="1" id="KW-0472">Membrane</keyword>
<dbReference type="RefSeq" id="WP_163806241.1">
    <property type="nucleotide sequence ID" value="NZ_AP022620.1"/>
</dbReference>
<sequence length="241" mass="25296">MNKIIGLGLTAGLAGGIAAFGFARVLVSPLVDQAIGHEEAHAHGDEHEVFSRALQENVGAGVGTVMFAVVLGALFAVAVATLSMYRTRHGIRTDLRWTVSGLAATGFVAVNLVPAIRFPANPPGIGMADTIGARTTAYLVLLVTSVGLAIVAVALAARLSQRLGTWAAVAVTGWGYLIGVTLVALLLPHFDEVSDHFPAALLADFRLFSLLTQALMWLVLCTVFAALLPRVLTPRTVDAHR</sequence>
<evidence type="ECO:0000256" key="1">
    <source>
        <dbReference type="SAM" id="Phobius"/>
    </source>
</evidence>
<proteinExistence type="predicted"/>
<keyword evidence="1" id="KW-1133">Transmembrane helix</keyword>
<evidence type="ECO:0000313" key="3">
    <source>
        <dbReference type="Proteomes" id="UP000467249"/>
    </source>
</evidence>
<gene>
    <name evidence="2" type="ORF">MANY_45440</name>
</gene>
<dbReference type="EMBL" id="AP022620">
    <property type="protein sequence ID" value="BBZ79207.1"/>
    <property type="molecule type" value="Genomic_DNA"/>
</dbReference>
<feature type="transmembrane region" description="Helical" evidence="1">
    <location>
        <begin position="207"/>
        <end position="228"/>
    </location>
</feature>
<protein>
    <submittedName>
        <fullName evidence="2">Membrane protein</fullName>
    </submittedName>
</protein>
<feature type="transmembrane region" description="Helical" evidence="1">
    <location>
        <begin position="97"/>
        <end position="116"/>
    </location>
</feature>
<feature type="transmembrane region" description="Helical" evidence="1">
    <location>
        <begin position="163"/>
        <end position="187"/>
    </location>
</feature>